<organism evidence="2 3">
    <name type="scientific">Sphingobacterium paludis</name>
    <dbReference type="NCBI Taxonomy" id="1476465"/>
    <lineage>
        <taxon>Bacteria</taxon>
        <taxon>Pseudomonadati</taxon>
        <taxon>Bacteroidota</taxon>
        <taxon>Sphingobacteriia</taxon>
        <taxon>Sphingobacteriales</taxon>
        <taxon>Sphingobacteriaceae</taxon>
        <taxon>Sphingobacterium</taxon>
    </lineage>
</organism>
<name>A0A4V3E0V2_9SPHI</name>
<accession>A0A4V3E0V2</accession>
<comment type="caution">
    <text evidence="2">The sequence shown here is derived from an EMBL/GenBank/DDBJ whole genome shotgun (WGS) entry which is preliminary data.</text>
</comment>
<keyword evidence="2" id="KW-0808">Transferase</keyword>
<dbReference type="Gene3D" id="3.40.50.150">
    <property type="entry name" value="Vaccinia Virus protein VP39"/>
    <property type="match status" value="1"/>
</dbReference>
<dbReference type="RefSeq" id="WP_133642108.1">
    <property type="nucleotide sequence ID" value="NZ_SNZV01000014.1"/>
</dbReference>
<dbReference type="InterPro" id="IPR029063">
    <property type="entry name" value="SAM-dependent_MTases_sf"/>
</dbReference>
<sequence length="219" mass="24345">MATTDELRQLAAQLAHPNGEAGSRLAKMMEETNYTMTLQALDALSVKAGDYVLEIGHGSASHVKSFLDQHPDVQYAGLEISGSMHQLATQVNQASITAGRADFRLYDGQEFPYSPASFSGILSVNTIYFIPDPTTFIAQISELLQPNGKLTLTFAKKSFMKTLPFTAYGFRLYDEEEVLRFADPHLLAFESTIQGREIVLSKNGDQVEREFLTIVWNKI</sequence>
<feature type="domain" description="Methyltransferase type 11" evidence="1">
    <location>
        <begin position="53"/>
        <end position="151"/>
    </location>
</feature>
<keyword evidence="3" id="KW-1185">Reference proteome</keyword>
<dbReference type="GO" id="GO:0008757">
    <property type="term" value="F:S-adenosylmethionine-dependent methyltransferase activity"/>
    <property type="evidence" value="ECO:0007669"/>
    <property type="project" value="InterPro"/>
</dbReference>
<gene>
    <name evidence="2" type="ORF">B0I21_11439</name>
</gene>
<evidence type="ECO:0000313" key="3">
    <source>
        <dbReference type="Proteomes" id="UP000294752"/>
    </source>
</evidence>
<dbReference type="OrthoDB" id="9770553at2"/>
<dbReference type="Pfam" id="PF08241">
    <property type="entry name" value="Methyltransf_11"/>
    <property type="match status" value="1"/>
</dbReference>
<keyword evidence="2" id="KW-0489">Methyltransferase</keyword>
<dbReference type="EMBL" id="SNZV01000014">
    <property type="protein sequence ID" value="TDS07493.1"/>
    <property type="molecule type" value="Genomic_DNA"/>
</dbReference>
<dbReference type="GO" id="GO:0032259">
    <property type="term" value="P:methylation"/>
    <property type="evidence" value="ECO:0007669"/>
    <property type="project" value="UniProtKB-KW"/>
</dbReference>
<dbReference type="SUPFAM" id="SSF53335">
    <property type="entry name" value="S-adenosyl-L-methionine-dependent methyltransferases"/>
    <property type="match status" value="1"/>
</dbReference>
<protein>
    <submittedName>
        <fullName evidence="2">Methyltransferase family protein</fullName>
    </submittedName>
</protein>
<evidence type="ECO:0000259" key="1">
    <source>
        <dbReference type="Pfam" id="PF08241"/>
    </source>
</evidence>
<proteinExistence type="predicted"/>
<reference evidence="2 3" key="1">
    <citation type="submission" date="2019-03" db="EMBL/GenBank/DDBJ databases">
        <title>Genomic Encyclopedia of Type Strains, Phase III (KMG-III): the genomes of soil and plant-associated and newly described type strains.</title>
        <authorList>
            <person name="Whitman W."/>
        </authorList>
    </citation>
    <scope>NUCLEOTIDE SEQUENCE [LARGE SCALE GENOMIC DNA]</scope>
    <source>
        <strain evidence="2 3">CGMCC 1.12801</strain>
    </source>
</reference>
<dbReference type="Proteomes" id="UP000294752">
    <property type="component" value="Unassembled WGS sequence"/>
</dbReference>
<evidence type="ECO:0000313" key="2">
    <source>
        <dbReference type="EMBL" id="TDS07493.1"/>
    </source>
</evidence>
<dbReference type="AlphaFoldDB" id="A0A4V3E0V2"/>
<dbReference type="InterPro" id="IPR013216">
    <property type="entry name" value="Methyltransf_11"/>
</dbReference>